<gene>
    <name evidence="3" type="ORF">D1825_02430</name>
</gene>
<dbReference type="AlphaFoldDB" id="A0A413RQL5"/>
<organism evidence="3 4">
    <name type="scientific">Cellulomonas rhizosphaerae</name>
    <dbReference type="NCBI Taxonomy" id="2293719"/>
    <lineage>
        <taxon>Bacteria</taxon>
        <taxon>Bacillati</taxon>
        <taxon>Actinomycetota</taxon>
        <taxon>Actinomycetes</taxon>
        <taxon>Micrococcales</taxon>
        <taxon>Cellulomonadaceae</taxon>
        <taxon>Cellulomonas</taxon>
    </lineage>
</organism>
<accession>A0A413RQL5</accession>
<protein>
    <submittedName>
        <fullName evidence="3">Flagellar biosynthesis protein FlgA</fullName>
    </submittedName>
</protein>
<feature type="chain" id="PRO_5039524468" evidence="1">
    <location>
        <begin position="21"/>
        <end position="200"/>
    </location>
</feature>
<dbReference type="Proteomes" id="UP000283374">
    <property type="component" value="Unassembled WGS sequence"/>
</dbReference>
<keyword evidence="4" id="KW-1185">Reference proteome</keyword>
<sequence length="200" mass="19593">MLWRWRALVVGLCLAVVVSAAIDAVRPPPPESVAVVVAARPIAAGTVLAARDLRVELVPVTLAPAQAARAVAPLVGSSTAVPLTAGTPLVPGVVVPDDLSGPPGTVVAAVRLADPAMASLLAAGMRVDVLAATPEAETGTVVASRALVLPSPAREAAAGGPFAVAADDESLPVLLAVAPDEVDDLAAASASALLSAAVVP</sequence>
<dbReference type="Gene3D" id="3.90.1210.10">
    <property type="entry name" value="Antifreeze-like/N-acetylneuraminic acid synthase C-terminal domain"/>
    <property type="match status" value="1"/>
</dbReference>
<dbReference type="SMART" id="SM00858">
    <property type="entry name" value="SAF"/>
    <property type="match status" value="1"/>
</dbReference>
<dbReference type="CDD" id="cd11614">
    <property type="entry name" value="SAF_CpaB_FlgA_like"/>
    <property type="match status" value="1"/>
</dbReference>
<keyword evidence="3" id="KW-0969">Cilium</keyword>
<dbReference type="EMBL" id="QWKP01000106">
    <property type="protein sequence ID" value="RHA44211.1"/>
    <property type="molecule type" value="Genomic_DNA"/>
</dbReference>
<proteinExistence type="predicted"/>
<keyword evidence="1" id="KW-0732">Signal</keyword>
<keyword evidence="3" id="KW-0282">Flagellum</keyword>
<keyword evidence="3" id="KW-0966">Cell projection</keyword>
<evidence type="ECO:0000256" key="1">
    <source>
        <dbReference type="SAM" id="SignalP"/>
    </source>
</evidence>
<evidence type="ECO:0000313" key="3">
    <source>
        <dbReference type="EMBL" id="RHA44211.1"/>
    </source>
</evidence>
<evidence type="ECO:0000313" key="4">
    <source>
        <dbReference type="Proteomes" id="UP000283374"/>
    </source>
</evidence>
<evidence type="ECO:0000259" key="2">
    <source>
        <dbReference type="SMART" id="SM00858"/>
    </source>
</evidence>
<dbReference type="InterPro" id="IPR013974">
    <property type="entry name" value="SAF"/>
</dbReference>
<dbReference type="Pfam" id="PF08666">
    <property type="entry name" value="SAF"/>
    <property type="match status" value="1"/>
</dbReference>
<feature type="domain" description="SAF" evidence="2">
    <location>
        <begin position="33"/>
        <end position="95"/>
    </location>
</feature>
<comment type="caution">
    <text evidence="3">The sequence shown here is derived from an EMBL/GenBank/DDBJ whole genome shotgun (WGS) entry which is preliminary data.</text>
</comment>
<dbReference type="OrthoDB" id="4830010at2"/>
<reference evidence="3 4" key="1">
    <citation type="submission" date="2018-08" db="EMBL/GenBank/DDBJ databases">
        <title>Cellulomonas rhizosphaerae sp. nov., a novel actinomycete isolated from soil.</title>
        <authorList>
            <person name="Tian Y."/>
        </authorList>
    </citation>
    <scope>NUCLEOTIDE SEQUENCE [LARGE SCALE GENOMIC DNA]</scope>
    <source>
        <strain evidence="3 4">NEAU-TCZ24</strain>
    </source>
</reference>
<feature type="signal peptide" evidence="1">
    <location>
        <begin position="1"/>
        <end position="20"/>
    </location>
</feature>
<name>A0A413RQL5_9CELL</name>